<dbReference type="SUPFAM" id="SSF50156">
    <property type="entry name" value="PDZ domain-like"/>
    <property type="match status" value="1"/>
</dbReference>
<evidence type="ECO:0000313" key="4">
    <source>
        <dbReference type="Proteomes" id="UP000245379"/>
    </source>
</evidence>
<dbReference type="EMBL" id="QGNZ01000004">
    <property type="protein sequence ID" value="PWS26126.1"/>
    <property type="molecule type" value="Genomic_DNA"/>
</dbReference>
<dbReference type="GO" id="GO:0004190">
    <property type="term" value="F:aspartic-type endopeptidase activity"/>
    <property type="evidence" value="ECO:0007669"/>
    <property type="project" value="InterPro"/>
</dbReference>
<evidence type="ECO:0000259" key="2">
    <source>
        <dbReference type="PROSITE" id="PS50175"/>
    </source>
</evidence>
<protein>
    <submittedName>
        <fullName evidence="3">Peptide-binding protein</fullName>
    </submittedName>
</protein>
<evidence type="ECO:0000313" key="3">
    <source>
        <dbReference type="EMBL" id="PWS26126.1"/>
    </source>
</evidence>
<dbReference type="InterPro" id="IPR001478">
    <property type="entry name" value="PDZ"/>
</dbReference>
<dbReference type="SUPFAM" id="SSF50630">
    <property type="entry name" value="Acid proteases"/>
    <property type="match status" value="1"/>
</dbReference>
<dbReference type="Pfam" id="PF13650">
    <property type="entry name" value="Asp_protease_2"/>
    <property type="match status" value="1"/>
</dbReference>
<sequence length="407" mass="46020">MLRLLQIIFLSFMVISSEQKLFCQNFTFPGNREKQSIDFKLVKNLIIIPVKINGKGPFNFILDTGVGPTIITDPTIIDSADFKGMRKTSISGLGNSDIPGFLSQNISCRIGQATLQNMPTAILERDYFNLSGYLGMQVQGIIGYHFLNSFIVDVRYGNNRIVFYQPYAKVRWKGDVIPIKIENQKAYLMATTMLENGQIDTSKFIIDTGASHALSMEMKDDKAYPLPKKAINANLGMSLSGQIRGYVGRTFSFTLGKYVFSNVLSGYPDFDSIEEKIKSSKRNGNLGADILRRFNIQINYKDGYIRINPNRFYKDPFDYDMVGMVVYLDQSSFSRFFIGEIDADSPAEKAGLLPSDEILGINLVPITQYTMQQLNHLFTSGQERSLIVEVYRAPSILYKVVKMKKRI</sequence>
<dbReference type="InterPro" id="IPR001995">
    <property type="entry name" value="Peptidase_A2_cat"/>
</dbReference>
<proteinExistence type="predicted"/>
<gene>
    <name evidence="3" type="ORF">DHW03_15120</name>
</gene>
<dbReference type="Gene3D" id="2.30.42.10">
    <property type="match status" value="1"/>
</dbReference>
<keyword evidence="4" id="KW-1185">Reference proteome</keyword>
<dbReference type="InterPro" id="IPR021109">
    <property type="entry name" value="Peptidase_aspartic_dom_sf"/>
</dbReference>
<feature type="domain" description="Peptidase A2" evidence="2">
    <location>
        <begin position="58"/>
        <end position="94"/>
    </location>
</feature>
<keyword evidence="1" id="KW-0378">Hydrolase</keyword>
<organism evidence="3 4">
    <name type="scientific">Pedobacter yonginense</name>
    <dbReference type="NCBI Taxonomy" id="651869"/>
    <lineage>
        <taxon>Bacteria</taxon>
        <taxon>Pseudomonadati</taxon>
        <taxon>Bacteroidota</taxon>
        <taxon>Sphingobacteriia</taxon>
        <taxon>Sphingobacteriales</taxon>
        <taxon>Sphingobacteriaceae</taxon>
        <taxon>Pedobacter</taxon>
    </lineage>
</organism>
<accession>A0A317ELG3</accession>
<name>A0A317ELG3_9SPHI</name>
<dbReference type="SMART" id="SM00228">
    <property type="entry name" value="PDZ"/>
    <property type="match status" value="1"/>
</dbReference>
<reference evidence="3 4" key="1">
    <citation type="submission" date="2018-05" db="EMBL/GenBank/DDBJ databases">
        <title>Pedobacter paludis sp. nov., isolated from wetland soil.</title>
        <authorList>
            <person name="Zhang Y."/>
            <person name="Wang G."/>
        </authorList>
    </citation>
    <scope>NUCLEOTIDE SEQUENCE [LARGE SCALE GENOMIC DNA]</scope>
    <source>
        <strain evidence="3 4">KCTC22721</strain>
    </source>
</reference>
<dbReference type="AlphaFoldDB" id="A0A317ELG3"/>
<comment type="caution">
    <text evidence="3">The sequence shown here is derived from an EMBL/GenBank/DDBJ whole genome shotgun (WGS) entry which is preliminary data.</text>
</comment>
<evidence type="ECO:0000256" key="1">
    <source>
        <dbReference type="ARBA" id="ARBA00022801"/>
    </source>
</evidence>
<dbReference type="Proteomes" id="UP000245379">
    <property type="component" value="Unassembled WGS sequence"/>
</dbReference>
<dbReference type="InterPro" id="IPR036034">
    <property type="entry name" value="PDZ_sf"/>
</dbReference>
<dbReference type="Gene3D" id="2.40.70.10">
    <property type="entry name" value="Acid Proteases"/>
    <property type="match status" value="2"/>
</dbReference>
<dbReference type="PROSITE" id="PS50175">
    <property type="entry name" value="ASP_PROT_RETROV"/>
    <property type="match status" value="1"/>
</dbReference>
<dbReference type="OrthoDB" id="3521766at2"/>
<dbReference type="GO" id="GO:0006508">
    <property type="term" value="P:proteolysis"/>
    <property type="evidence" value="ECO:0007669"/>
    <property type="project" value="InterPro"/>
</dbReference>